<evidence type="ECO:0000256" key="6">
    <source>
        <dbReference type="ARBA" id="ARBA00038095"/>
    </source>
</evidence>
<dbReference type="AlphaFoldDB" id="A0A5Q2VD60"/>
<dbReference type="EMBL" id="CP045913">
    <property type="protein sequence ID" value="QGH62030.1"/>
    <property type="molecule type" value="Genomic_DNA"/>
</dbReference>
<evidence type="ECO:0000313" key="13">
    <source>
        <dbReference type="Proteomes" id="UP000381260"/>
    </source>
</evidence>
<evidence type="ECO:0000256" key="5">
    <source>
        <dbReference type="ARBA" id="ARBA00023315"/>
    </source>
</evidence>
<evidence type="ECO:0000259" key="11">
    <source>
        <dbReference type="SMART" id="SM00563"/>
    </source>
</evidence>
<dbReference type="InterPro" id="IPR002123">
    <property type="entry name" value="Plipid/glycerol_acylTrfase"/>
</dbReference>
<keyword evidence="4" id="KW-0443">Lipid metabolism</keyword>
<comment type="catalytic activity">
    <reaction evidence="10">
        <text>a (3R)-hydroxyacyl-[ACP] + L-ornithine = a lyso-ornithine lipid + holo-[ACP] + H(+)</text>
        <dbReference type="Rhea" id="RHEA:20633"/>
        <dbReference type="Rhea" id="RHEA-COMP:9685"/>
        <dbReference type="Rhea" id="RHEA-COMP:9945"/>
        <dbReference type="ChEBI" id="CHEBI:15378"/>
        <dbReference type="ChEBI" id="CHEBI:46911"/>
        <dbReference type="ChEBI" id="CHEBI:64479"/>
        <dbReference type="ChEBI" id="CHEBI:78827"/>
        <dbReference type="ChEBI" id="CHEBI:138482"/>
        <dbReference type="EC" id="2.3.2.30"/>
    </reaction>
    <physiologicalReaction direction="left-to-right" evidence="10">
        <dbReference type="Rhea" id="RHEA:20634"/>
    </physiologicalReaction>
</comment>
<gene>
    <name evidence="12" type="ORF">GHV41_14885</name>
</gene>
<dbReference type="Pfam" id="PF13444">
    <property type="entry name" value="Acetyltransf_5"/>
    <property type="match status" value="1"/>
</dbReference>
<dbReference type="InterPro" id="IPR016181">
    <property type="entry name" value="Acyl_CoA_acyltransferase"/>
</dbReference>
<reference evidence="12 13" key="1">
    <citation type="submission" date="2019-11" db="EMBL/GenBank/DDBJ databases">
        <title>The Phosphoenolpyruvate Phosphotransferase System Regulates Serratia proteamaculans 336X Biofilm Formation and Wheat Roots colonization.</title>
        <authorList>
            <person name="Liu F."/>
        </authorList>
    </citation>
    <scope>NUCLEOTIDE SEQUENCE [LARGE SCALE GENOMIC DNA]</scope>
    <source>
        <strain evidence="12 13">336X</strain>
    </source>
</reference>
<dbReference type="EC" id="2.3.2.30" evidence="7"/>
<evidence type="ECO:0000313" key="12">
    <source>
        <dbReference type="EMBL" id="QGH62030.1"/>
    </source>
</evidence>
<dbReference type="SUPFAM" id="SSF55729">
    <property type="entry name" value="Acyl-CoA N-acyltransferases (Nat)"/>
    <property type="match status" value="1"/>
</dbReference>
<dbReference type="SMART" id="SM00563">
    <property type="entry name" value="PlsC"/>
    <property type="match status" value="1"/>
</dbReference>
<evidence type="ECO:0000256" key="8">
    <source>
        <dbReference type="ARBA" id="ARBA00039866"/>
    </source>
</evidence>
<dbReference type="InterPro" id="IPR052351">
    <property type="entry name" value="Ornithine_N-alpha-AT"/>
</dbReference>
<keyword evidence="2" id="KW-0444">Lipid biosynthesis</keyword>
<dbReference type="GO" id="GO:0006629">
    <property type="term" value="P:lipid metabolic process"/>
    <property type="evidence" value="ECO:0007669"/>
    <property type="project" value="UniProtKB-KW"/>
</dbReference>
<comment type="function">
    <text evidence="9">Catalyzes the first step in the biosynthesis of ornithine lipids, which are phosphorus-free membrane lipids. Catalyzes the 3-hydroxyacyl-acyl carrier protein-dependent acylation of ornithine to form lyso-ornithine lipid (LOL).</text>
</comment>
<accession>A0A5Q2VD60</accession>
<keyword evidence="5" id="KW-0012">Acyltransferase</keyword>
<dbReference type="SUPFAM" id="SSF69593">
    <property type="entry name" value="Glycerol-3-phosphate (1)-acyltransferase"/>
    <property type="match status" value="1"/>
</dbReference>
<dbReference type="PANTHER" id="PTHR37323">
    <property type="entry name" value="GCN5-RELATED N-ACETYLTRANSFERASE"/>
    <property type="match status" value="1"/>
</dbReference>
<dbReference type="Pfam" id="PF01553">
    <property type="entry name" value="Acyltransferase"/>
    <property type="match status" value="1"/>
</dbReference>
<sequence length="572" mass="65441">MDMIDRITEEFFPGQPISPLKRRIINWTIQNEKISPILTKLSSNKGLDWALSAIEMLNIRTETHCSDYKNIPTTGATIVIANHPTVVDGIAVINTVAMMRKDIKILANHMLQIAFPQVKNITIGIRNMQGEFSRKQFKEISDHLKKGGVLIIFPAGRIASISLSGLREAPWHSGFVQLALRFKATLVPVHIIGKNSFSYYLAASIWRPLSNLMLTRECLKHRGDTLRLQIGKPIDLSAYDLQKNDINKTAEDIKKHLLQMGKRKPDLLAESTAIASSEDRTLLVKALYQCRILKTLADGKVLFLYHHKDDSYSPILNELGRLREICYRTIGAGTGSSRDNDIYDENYYHIILWEPRELEIVGAYRLTPARTQLDRFGLDGLYSHSLFNYDESFIPKLKESIEIGRGFIQCQYQKTNALSMLWQGIFCFLVDYAHYKYVLGVLSIPQSYPEPAQNLIMAFYQTYSTEGDNICTPPNRYTLPDPSVLGLFSGKDVTADWEKLNLKLNELGNPLPWPYKQTTKWFKPGGSRVLCFIKDNHFHSIAALNFSELDKLKKMYYMHYISRNIKNETNEF</sequence>
<evidence type="ECO:0000256" key="4">
    <source>
        <dbReference type="ARBA" id="ARBA00023098"/>
    </source>
</evidence>
<organism evidence="12 13">
    <name type="scientific">Serratia proteamaculans</name>
    <dbReference type="NCBI Taxonomy" id="28151"/>
    <lineage>
        <taxon>Bacteria</taxon>
        <taxon>Pseudomonadati</taxon>
        <taxon>Pseudomonadota</taxon>
        <taxon>Gammaproteobacteria</taxon>
        <taxon>Enterobacterales</taxon>
        <taxon>Yersiniaceae</taxon>
        <taxon>Serratia</taxon>
    </lineage>
</organism>
<evidence type="ECO:0000256" key="2">
    <source>
        <dbReference type="ARBA" id="ARBA00022516"/>
    </source>
</evidence>
<proteinExistence type="inferred from homology"/>
<dbReference type="RefSeq" id="WP_153859062.1">
    <property type="nucleotide sequence ID" value="NZ_CP045913.1"/>
</dbReference>
<evidence type="ECO:0000256" key="3">
    <source>
        <dbReference type="ARBA" id="ARBA00022679"/>
    </source>
</evidence>
<evidence type="ECO:0000256" key="9">
    <source>
        <dbReference type="ARBA" id="ARBA00045724"/>
    </source>
</evidence>
<name>A0A5Q2VD60_SERPR</name>
<evidence type="ECO:0000256" key="7">
    <source>
        <dbReference type="ARBA" id="ARBA00039058"/>
    </source>
</evidence>
<keyword evidence="3 12" id="KW-0808">Transferase</keyword>
<comment type="pathway">
    <text evidence="1">Lipid metabolism.</text>
</comment>
<protein>
    <recommendedName>
        <fullName evidence="8">L-ornithine N(alpha)-acyltransferase</fullName>
        <ecNumber evidence="7">2.3.2.30</ecNumber>
    </recommendedName>
</protein>
<evidence type="ECO:0000256" key="1">
    <source>
        <dbReference type="ARBA" id="ARBA00005189"/>
    </source>
</evidence>
<comment type="similarity">
    <text evidence="6">Belongs to the acetyltransferase family. OlsB subfamily.</text>
</comment>
<dbReference type="PANTHER" id="PTHR37323:SF1">
    <property type="entry name" value="L-ORNITHINE N(ALPHA)-ACYLTRANSFERASE"/>
    <property type="match status" value="1"/>
</dbReference>
<dbReference type="Proteomes" id="UP000381260">
    <property type="component" value="Chromosome"/>
</dbReference>
<dbReference type="GO" id="GO:0043810">
    <property type="term" value="F:ornithine-acyl [acyl carrier protein] N-acyltransferase activity"/>
    <property type="evidence" value="ECO:0007669"/>
    <property type="project" value="UniProtKB-EC"/>
</dbReference>
<feature type="domain" description="Phospholipid/glycerol acyltransferase" evidence="11">
    <location>
        <begin position="77"/>
        <end position="194"/>
    </location>
</feature>
<evidence type="ECO:0000256" key="10">
    <source>
        <dbReference type="ARBA" id="ARBA00047785"/>
    </source>
</evidence>